<evidence type="ECO:0000313" key="2">
    <source>
        <dbReference type="EMBL" id="MBW8185503.1"/>
    </source>
</evidence>
<dbReference type="PANTHER" id="PTHR30595">
    <property type="entry name" value="GLPR-RELATED TRANSCRIPTIONAL REPRESSOR"/>
    <property type="match status" value="1"/>
</dbReference>
<protein>
    <submittedName>
        <fullName evidence="2">ATP-binding protein</fullName>
    </submittedName>
</protein>
<name>A0ABS7E819_9GAMM</name>
<accession>A0ABS7E819</accession>
<gene>
    <name evidence="2" type="ORF">K0625_17775</name>
</gene>
<keyword evidence="2" id="KW-0547">Nucleotide-binding</keyword>
<dbReference type="Gene3D" id="3.30.950.30">
    <property type="entry name" value="Schlafen, AAA domain"/>
    <property type="match status" value="1"/>
</dbReference>
<evidence type="ECO:0000259" key="1">
    <source>
        <dbReference type="Pfam" id="PF04326"/>
    </source>
</evidence>
<dbReference type="Pfam" id="PF04326">
    <property type="entry name" value="SLFN_AlbA_2"/>
    <property type="match status" value="1"/>
</dbReference>
<feature type="domain" description="Schlafen AlbA-2" evidence="1">
    <location>
        <begin position="30"/>
        <end position="155"/>
    </location>
</feature>
<keyword evidence="3" id="KW-1185">Reference proteome</keyword>
<evidence type="ECO:0000313" key="3">
    <source>
        <dbReference type="Proteomes" id="UP001195963"/>
    </source>
</evidence>
<dbReference type="EMBL" id="JAHZST010000014">
    <property type="protein sequence ID" value="MBW8185503.1"/>
    <property type="molecule type" value="Genomic_DNA"/>
</dbReference>
<organism evidence="2 3">
    <name type="scientific">Shewanella nanhaiensis</name>
    <dbReference type="NCBI Taxonomy" id="2864872"/>
    <lineage>
        <taxon>Bacteria</taxon>
        <taxon>Pseudomonadati</taxon>
        <taxon>Pseudomonadota</taxon>
        <taxon>Gammaproteobacteria</taxon>
        <taxon>Alteromonadales</taxon>
        <taxon>Shewanellaceae</taxon>
        <taxon>Shewanella</taxon>
    </lineage>
</organism>
<reference evidence="2 3" key="1">
    <citation type="submission" date="2021-07" db="EMBL/GenBank/DDBJ databases">
        <title>Shewanella sp. nov, isolated from SCS.</title>
        <authorList>
            <person name="Cao W.R."/>
        </authorList>
    </citation>
    <scope>NUCLEOTIDE SEQUENCE [LARGE SCALE GENOMIC DNA]</scope>
    <source>
        <strain evidence="2 3">NR704-98</strain>
    </source>
</reference>
<sequence>MHYSYSPFKKRLNDIDHEDLLLLRDVSEGWYVDYKIKGLKVADFAKHLSAFANQYGGWLIIGIAESTNGTRTAGDFVGIENSHVEKVCTDIREASSAHINPEVFYDERIVRGPIKEIGLEAGKSIIIICVPTSFNTPHIHSSGRIYKRVADQSKPKEETDRYQLDKLWLRNQEHKKKVSDLLTTIPELSSIQSSTPWLHVYLKKSDFQIPPSENLSFSSFRSIVQEQGDKLLRSFAPLESVSTTANGYIARQVKGNAPMCNCLTLRWFHDGVVRLDIPLNSYGIEDFCIQYKGNKNAVEFFKNLRENVDQKYYEHIRIVDYSLLATTLNSLYGTCLYLFNEIDDVRNSFSCFTLRNTAHSFPFFDTESFIEKVNQDGLPLTHENLISMPVNPTEESMDLIDIDYDSLDFSSCMDVTMAITELSVSTMTKVLFTVGAFIETDDFNKVSDFYELKLSNK</sequence>
<dbReference type="RefSeq" id="WP_220110921.1">
    <property type="nucleotide sequence ID" value="NZ_JAHZST010000014.1"/>
</dbReference>
<comment type="caution">
    <text evidence="2">The sequence shown here is derived from an EMBL/GenBank/DDBJ whole genome shotgun (WGS) entry which is preliminary data.</text>
</comment>
<dbReference type="Proteomes" id="UP001195963">
    <property type="component" value="Unassembled WGS sequence"/>
</dbReference>
<dbReference type="InterPro" id="IPR007421">
    <property type="entry name" value="Schlafen_AlbA_2_dom"/>
</dbReference>
<dbReference type="InterPro" id="IPR038461">
    <property type="entry name" value="Schlafen_AlbA_2_dom_sf"/>
</dbReference>
<dbReference type="GO" id="GO:0005524">
    <property type="term" value="F:ATP binding"/>
    <property type="evidence" value="ECO:0007669"/>
    <property type="project" value="UniProtKB-KW"/>
</dbReference>
<dbReference type="PANTHER" id="PTHR30595:SF6">
    <property type="entry name" value="SCHLAFEN ALBA-2 DOMAIN-CONTAINING PROTEIN"/>
    <property type="match status" value="1"/>
</dbReference>
<keyword evidence="2" id="KW-0067">ATP-binding</keyword>
<proteinExistence type="predicted"/>